<dbReference type="InterPro" id="IPR015421">
    <property type="entry name" value="PyrdxlP-dep_Trfase_major"/>
</dbReference>
<dbReference type="InterPro" id="IPR015424">
    <property type="entry name" value="PyrdxlP-dep_Trfase"/>
</dbReference>
<comment type="cofactor">
    <cofactor evidence="1 4">
        <name>pyridoxal 5'-phosphate</name>
        <dbReference type="ChEBI" id="CHEBI:597326"/>
    </cofactor>
</comment>
<dbReference type="Gene3D" id="3.40.640.10">
    <property type="entry name" value="Type I PLP-dependent aspartate aminotransferase-like (Major domain)"/>
    <property type="match status" value="1"/>
</dbReference>
<dbReference type="SUPFAM" id="SSF53383">
    <property type="entry name" value="PLP-dependent transferases"/>
    <property type="match status" value="1"/>
</dbReference>
<keyword evidence="7" id="KW-1185">Reference proteome</keyword>
<evidence type="ECO:0000259" key="5">
    <source>
        <dbReference type="Pfam" id="PF00155"/>
    </source>
</evidence>
<dbReference type="AlphaFoldDB" id="A0A0N0NSI5"/>
<name>A0A0N0NSI5_9EURO</name>
<gene>
    <name evidence="6" type="ORF">AB675_437</name>
</gene>
<dbReference type="OrthoDB" id="7042322at2759"/>
<reference evidence="6 7" key="1">
    <citation type="submission" date="2015-06" db="EMBL/GenBank/DDBJ databases">
        <title>Draft genome of the ant-associated black yeast Phialophora attae CBS 131958.</title>
        <authorList>
            <person name="Moreno L.F."/>
            <person name="Stielow B.J."/>
            <person name="de Hoog S."/>
            <person name="Vicente V.A."/>
            <person name="Weiss V.A."/>
            <person name="de Vries M."/>
            <person name="Cruz L.M."/>
            <person name="Souza E.M."/>
        </authorList>
    </citation>
    <scope>NUCLEOTIDE SEQUENCE [LARGE SCALE GENOMIC DNA]</scope>
    <source>
        <strain evidence="6 7">CBS 131958</strain>
    </source>
</reference>
<dbReference type="PANTHER" id="PTHR43510:SF1">
    <property type="entry name" value="AMINOTRANSFERASE FUNCTION, HYPOTHETICAL (EUROFUNG)"/>
    <property type="match status" value="1"/>
</dbReference>
<comment type="similarity">
    <text evidence="2 4">Belongs to the class-II pyridoxal-phosphate-dependent aminotransferase family.</text>
</comment>
<dbReference type="PROSITE" id="PS00599">
    <property type="entry name" value="AA_TRANSFER_CLASS_2"/>
    <property type="match status" value="1"/>
</dbReference>
<dbReference type="VEuPathDB" id="FungiDB:AB675_437"/>
<dbReference type="GO" id="GO:0016740">
    <property type="term" value="F:transferase activity"/>
    <property type="evidence" value="ECO:0007669"/>
    <property type="project" value="InterPro"/>
</dbReference>
<dbReference type="InterPro" id="IPR015422">
    <property type="entry name" value="PyrdxlP-dep_Trfase_small"/>
</dbReference>
<dbReference type="STRING" id="1664694.A0A0N0NSI5"/>
<evidence type="ECO:0000256" key="1">
    <source>
        <dbReference type="ARBA" id="ARBA00001933"/>
    </source>
</evidence>
<protein>
    <submittedName>
        <fullName evidence="6">Capreomycidine synthase</fullName>
    </submittedName>
</protein>
<dbReference type="CDD" id="cd00609">
    <property type="entry name" value="AAT_like"/>
    <property type="match status" value="1"/>
</dbReference>
<dbReference type="Gene3D" id="3.90.1150.10">
    <property type="entry name" value="Aspartate Aminotransferase, domain 1"/>
    <property type="match status" value="1"/>
</dbReference>
<dbReference type="GeneID" id="28736382"/>
<evidence type="ECO:0000256" key="4">
    <source>
        <dbReference type="RuleBase" id="RU003693"/>
    </source>
</evidence>
<evidence type="ECO:0000256" key="2">
    <source>
        <dbReference type="ARBA" id="ARBA00008392"/>
    </source>
</evidence>
<keyword evidence="3 4" id="KW-0663">Pyridoxal phosphate</keyword>
<dbReference type="Pfam" id="PF00155">
    <property type="entry name" value="Aminotran_1_2"/>
    <property type="match status" value="1"/>
</dbReference>
<feature type="domain" description="Aminotransferase class I/classII large" evidence="5">
    <location>
        <begin position="62"/>
        <end position="390"/>
    </location>
</feature>
<evidence type="ECO:0000256" key="3">
    <source>
        <dbReference type="ARBA" id="ARBA00022898"/>
    </source>
</evidence>
<comment type="caution">
    <text evidence="6">The sequence shown here is derived from an EMBL/GenBank/DDBJ whole genome shotgun (WGS) entry which is preliminary data.</text>
</comment>
<evidence type="ECO:0000313" key="6">
    <source>
        <dbReference type="EMBL" id="KPI46039.1"/>
    </source>
</evidence>
<evidence type="ECO:0000313" key="7">
    <source>
        <dbReference type="Proteomes" id="UP000038010"/>
    </source>
</evidence>
<dbReference type="RefSeq" id="XP_018006002.1">
    <property type="nucleotide sequence ID" value="XM_018144513.1"/>
</dbReference>
<dbReference type="EMBL" id="LFJN01000001">
    <property type="protein sequence ID" value="KPI46039.1"/>
    <property type="molecule type" value="Genomic_DNA"/>
</dbReference>
<proteinExistence type="inferred from homology"/>
<organism evidence="6 7">
    <name type="scientific">Cyphellophora attinorum</name>
    <dbReference type="NCBI Taxonomy" id="1664694"/>
    <lineage>
        <taxon>Eukaryota</taxon>
        <taxon>Fungi</taxon>
        <taxon>Dikarya</taxon>
        <taxon>Ascomycota</taxon>
        <taxon>Pezizomycotina</taxon>
        <taxon>Eurotiomycetes</taxon>
        <taxon>Chaetothyriomycetidae</taxon>
        <taxon>Chaetothyriales</taxon>
        <taxon>Cyphellophoraceae</taxon>
        <taxon>Cyphellophora</taxon>
    </lineage>
</organism>
<dbReference type="PANTHER" id="PTHR43510">
    <property type="entry name" value="AMINOTRANSFERASE FUNCTION, HYPOTHETICAL (EUROFUNG)"/>
    <property type="match status" value="1"/>
</dbReference>
<sequence>MVKIPPFEVAAWFDDHAHDAPHDLAGTASATLSIKDLIEISEHSEKTREALDFNLINLNYNSPMRGGHQLRDNLAALYSARSQGVTRDDILTCNAGIDANNIVLTALLGPGDHVVCQYPTYQQLYDVPRSQGVEVSLWKTDPSKKWKLDIEELKTMIKDNTRMIIINVPNNPSGTIIPKSQLEEIIELAQEKGIIVFCDEAFRPLFHGILPSDDDFPNSAVNMGYKKVVVSGTMSKAYGLPGIRAGWIVSRDPHIIAECFKMRYYTTTTVSQLNEAVAAEALSERCIHALLARNIQYCKQNVEAWQNFIDEHAWACSWVKPVAGTTAMVRFHKMGKPVDDAKFCLALQEKAGVCLIPGSKCFGDGEHFKGYVRTGVGLDPKQVKAGLAALAKFMEDEFADVAVAAK</sequence>
<dbReference type="InterPro" id="IPR001917">
    <property type="entry name" value="Aminotrans_II_pyridoxalP_BS"/>
</dbReference>
<dbReference type="Proteomes" id="UP000038010">
    <property type="component" value="Unassembled WGS sequence"/>
</dbReference>
<dbReference type="GO" id="GO:0030170">
    <property type="term" value="F:pyridoxal phosphate binding"/>
    <property type="evidence" value="ECO:0007669"/>
    <property type="project" value="InterPro"/>
</dbReference>
<accession>A0A0N0NSI5</accession>
<dbReference type="InterPro" id="IPR004839">
    <property type="entry name" value="Aminotransferase_I/II_large"/>
</dbReference>